<keyword evidence="12" id="KW-1185">Reference proteome</keyword>
<sequence>MDRLYENFNKLLKATSTDFIRYKYTEINWDSHMLGLVGPRGVGKTTMFLQHIKQNMNPKDTLYVSADNMYFADNSLIDLTDKFSKRGGKHLFIDEIHKYPNWSRELKQIFDSYPDMQVLFTGSSILDIYKGTADLSRRAPIYEMQGLSFREYLSMFHQIHVPVYTLEEILEHKVEIPGIAHPLPLFAEYIQHGYYPFSKDITFEIELNQVINQTMENDIPQYANMNVSTGRKLKQLLMIIAKSVPFKPVMQKLADIIGVSRNYLSDYLLYIEKAGMIAQVRDDTGGVRGLGKVEKIYLDNTNLIYALGRENSNIGNIRETFFYNQMRVKQDIISSKISDFQIGERTFEIGGKNKGQQQITGAKEGYIVKDDIETGYGNIIPLWNFGMNY</sequence>
<gene>
    <name evidence="6" type="ORF">B5E52_16475</name>
    <name evidence="8" type="ORF">DW027_15630</name>
    <name evidence="7" type="ORF">DW075_15285</name>
    <name evidence="4" type="ORF">GA424_08125</name>
    <name evidence="2" type="ORF">GA560_15300</name>
    <name evidence="3" type="ORF">GA574_19950</name>
    <name evidence="5" type="ORF">GAZ43_24410</name>
</gene>
<evidence type="ECO:0000313" key="15">
    <source>
        <dbReference type="Proteomes" id="UP000487596"/>
    </source>
</evidence>
<dbReference type="EMBL" id="WDEH01000010">
    <property type="protein sequence ID" value="KAB6139814.1"/>
    <property type="molecule type" value="Genomic_DNA"/>
</dbReference>
<dbReference type="GeneID" id="69483874"/>
<evidence type="ECO:0000313" key="5">
    <source>
        <dbReference type="EMBL" id="KAB6335967.1"/>
    </source>
</evidence>
<dbReference type="Proteomes" id="UP000438288">
    <property type="component" value="Unassembled WGS sequence"/>
</dbReference>
<dbReference type="PANTHER" id="PTHR42990:SF1">
    <property type="entry name" value="AAA+ ATPASE DOMAIN-CONTAINING PROTEIN"/>
    <property type="match status" value="1"/>
</dbReference>
<evidence type="ECO:0000313" key="11">
    <source>
        <dbReference type="Proteomes" id="UP000285503"/>
    </source>
</evidence>
<name>A0A1Y4V5W9_9BACE</name>
<protein>
    <submittedName>
        <fullName evidence="6">AAA family ATPase</fullName>
    </submittedName>
    <submittedName>
        <fullName evidence="7">ATP-binding protein</fullName>
    </submittedName>
</protein>
<dbReference type="Proteomes" id="UP000285503">
    <property type="component" value="Unassembled WGS sequence"/>
</dbReference>
<dbReference type="EMBL" id="WDCP01000105">
    <property type="protein sequence ID" value="KAB6335967.1"/>
    <property type="molecule type" value="Genomic_DNA"/>
</dbReference>
<proteinExistence type="predicted"/>
<dbReference type="EMBL" id="QRNE01000088">
    <property type="protein sequence ID" value="RHK24096.1"/>
    <property type="molecule type" value="Genomic_DNA"/>
</dbReference>
<dbReference type="Proteomes" id="UP000487596">
    <property type="component" value="Unassembled WGS sequence"/>
</dbReference>
<dbReference type="PANTHER" id="PTHR42990">
    <property type="entry name" value="ATPASE"/>
    <property type="match status" value="1"/>
</dbReference>
<keyword evidence="7" id="KW-0547">Nucleotide-binding</keyword>
<dbReference type="Proteomes" id="UP000284495">
    <property type="component" value="Unassembled WGS sequence"/>
</dbReference>
<evidence type="ECO:0000313" key="12">
    <source>
        <dbReference type="Proteomes" id="UP000435059"/>
    </source>
</evidence>
<comment type="caution">
    <text evidence="6">The sequence shown here is derived from an EMBL/GenBank/DDBJ whole genome shotgun (WGS) entry which is preliminary data.</text>
</comment>
<dbReference type="AlphaFoldDB" id="A0A1Y4V5W9"/>
<evidence type="ECO:0000313" key="13">
    <source>
        <dbReference type="Proteomes" id="UP000438288"/>
    </source>
</evidence>
<reference evidence="9" key="1">
    <citation type="submission" date="2017-04" db="EMBL/GenBank/DDBJ databases">
        <title>Function of individual gut microbiota members based on whole genome sequencing of pure cultures obtained from chicken caecum.</title>
        <authorList>
            <person name="Medvecky M."/>
            <person name="Cejkova D."/>
            <person name="Polansky O."/>
            <person name="Karasova D."/>
            <person name="Kubasova T."/>
            <person name="Cizek A."/>
            <person name="Rychlik I."/>
        </authorList>
    </citation>
    <scope>NUCLEOTIDE SEQUENCE [LARGE SCALE GENOMIC DNA]</scope>
    <source>
        <strain evidence="9">An109</strain>
    </source>
</reference>
<evidence type="ECO:0000313" key="7">
    <source>
        <dbReference type="EMBL" id="RHK24096.1"/>
    </source>
</evidence>
<dbReference type="Gene3D" id="3.40.50.300">
    <property type="entry name" value="P-loop containing nucleotide triphosphate hydrolases"/>
    <property type="match status" value="1"/>
</dbReference>
<evidence type="ECO:0000313" key="9">
    <source>
        <dbReference type="Proteomes" id="UP000196036"/>
    </source>
</evidence>
<evidence type="ECO:0000259" key="1">
    <source>
        <dbReference type="Pfam" id="PF13173"/>
    </source>
</evidence>
<organism evidence="6 9">
    <name type="scientific">Bacteroides xylanisolvens</name>
    <dbReference type="NCBI Taxonomy" id="371601"/>
    <lineage>
        <taxon>Bacteria</taxon>
        <taxon>Pseudomonadati</taxon>
        <taxon>Bacteroidota</taxon>
        <taxon>Bacteroidia</taxon>
        <taxon>Bacteroidales</taxon>
        <taxon>Bacteroidaceae</taxon>
        <taxon>Bacteroides</taxon>
    </lineage>
</organism>
<reference evidence="10 11" key="3">
    <citation type="submission" date="2018-08" db="EMBL/GenBank/DDBJ databases">
        <title>A genome reference for cultivated species of the human gut microbiota.</title>
        <authorList>
            <person name="Zou Y."/>
            <person name="Xue W."/>
            <person name="Luo G."/>
        </authorList>
    </citation>
    <scope>NUCLEOTIDE SEQUENCE [LARGE SCALE GENOMIC DNA]</scope>
    <source>
        <strain evidence="8 10">AF38-2</strain>
        <strain evidence="7 11">AF46-11NS</strain>
    </source>
</reference>
<reference evidence="12 13" key="4">
    <citation type="journal article" date="2019" name="Nat. Med.">
        <title>A library of human gut bacterial isolates paired with longitudinal multiomics data enables mechanistic microbiome research.</title>
        <authorList>
            <person name="Poyet M."/>
            <person name="Groussin M."/>
            <person name="Gibbons S.M."/>
            <person name="Avila-Pacheco J."/>
            <person name="Jiang X."/>
            <person name="Kearney S.M."/>
            <person name="Perrotta A.R."/>
            <person name="Berdy B."/>
            <person name="Zhao S."/>
            <person name="Lieberman T.D."/>
            <person name="Swanson P.K."/>
            <person name="Smith M."/>
            <person name="Roesemann S."/>
            <person name="Alexander J.E."/>
            <person name="Rich S.A."/>
            <person name="Livny J."/>
            <person name="Vlamakis H."/>
            <person name="Clish C."/>
            <person name="Bullock K."/>
            <person name="Deik A."/>
            <person name="Scott J."/>
            <person name="Pierce K.A."/>
            <person name="Xavier R.J."/>
            <person name="Alm E.J."/>
        </authorList>
    </citation>
    <scope>NUCLEOTIDE SEQUENCE [LARGE SCALE GENOMIC DNA]</scope>
    <source>
        <strain evidence="5 13">BIOML-A16</strain>
        <strain evidence="4 15">BIOML-A62</strain>
        <strain evidence="2 14">BIOML-A73</strain>
        <strain evidence="3 12">BIOML-A74</strain>
    </source>
</reference>
<dbReference type="EMBL" id="QROO01000020">
    <property type="protein sequence ID" value="RHL35957.1"/>
    <property type="molecule type" value="Genomic_DNA"/>
</dbReference>
<dbReference type="InterPro" id="IPR027417">
    <property type="entry name" value="P-loop_NTPase"/>
</dbReference>
<feature type="domain" description="AAA" evidence="1">
    <location>
        <begin position="32"/>
        <end position="153"/>
    </location>
</feature>
<dbReference type="GO" id="GO:0005524">
    <property type="term" value="F:ATP binding"/>
    <property type="evidence" value="ECO:0007669"/>
    <property type="project" value="UniProtKB-KW"/>
</dbReference>
<dbReference type="Proteomes" id="UP000196036">
    <property type="component" value="Unassembled WGS sequence"/>
</dbReference>
<evidence type="ECO:0000313" key="6">
    <source>
        <dbReference type="EMBL" id="OUQ64773.1"/>
    </source>
</evidence>
<accession>A0A1Y4V5W9</accession>
<evidence type="ECO:0000313" key="3">
    <source>
        <dbReference type="EMBL" id="KAB6083528.1"/>
    </source>
</evidence>
<reference evidence="6" key="2">
    <citation type="journal article" date="2018" name="BMC Genomics">
        <title>Whole genome sequencing and function prediction of 133 gut anaerobes isolated from chicken caecum in pure cultures.</title>
        <authorList>
            <person name="Medvecky M."/>
            <person name="Cejkova D."/>
            <person name="Polansky O."/>
            <person name="Karasova D."/>
            <person name="Kubasova T."/>
            <person name="Cizek A."/>
            <person name="Rychlik I."/>
        </authorList>
    </citation>
    <scope>NUCLEOTIDE SEQUENCE</scope>
    <source>
        <strain evidence="6">An109</strain>
    </source>
</reference>
<evidence type="ECO:0000313" key="8">
    <source>
        <dbReference type="EMBL" id="RHL35957.1"/>
    </source>
</evidence>
<keyword evidence="7" id="KW-0067">ATP-binding</keyword>
<dbReference type="InterPro" id="IPR041682">
    <property type="entry name" value="AAA_14"/>
</dbReference>
<evidence type="ECO:0000313" key="10">
    <source>
        <dbReference type="Proteomes" id="UP000284495"/>
    </source>
</evidence>
<dbReference type="Proteomes" id="UP000435059">
    <property type="component" value="Unassembled WGS sequence"/>
</dbReference>
<dbReference type="EMBL" id="NFLW01000035">
    <property type="protein sequence ID" value="OUQ64773.1"/>
    <property type="molecule type" value="Genomic_DNA"/>
</dbReference>
<dbReference type="Proteomes" id="UP000474077">
    <property type="component" value="Unassembled WGS sequence"/>
</dbReference>
<evidence type="ECO:0000313" key="2">
    <source>
        <dbReference type="EMBL" id="KAB6081079.1"/>
    </source>
</evidence>
<dbReference type="Pfam" id="PF13173">
    <property type="entry name" value="AAA_14"/>
    <property type="match status" value="1"/>
</dbReference>
<dbReference type="SUPFAM" id="SSF52540">
    <property type="entry name" value="P-loop containing nucleoside triphosphate hydrolases"/>
    <property type="match status" value="1"/>
</dbReference>
<evidence type="ECO:0000313" key="4">
    <source>
        <dbReference type="EMBL" id="KAB6139814.1"/>
    </source>
</evidence>
<dbReference type="RefSeq" id="WP_008771152.1">
    <property type="nucleotide sequence ID" value="NZ_CABKPA010000032.1"/>
</dbReference>
<evidence type="ECO:0000313" key="14">
    <source>
        <dbReference type="Proteomes" id="UP000474077"/>
    </source>
</evidence>
<dbReference type="EMBL" id="WDES01000041">
    <property type="protein sequence ID" value="KAB6083528.1"/>
    <property type="molecule type" value="Genomic_DNA"/>
</dbReference>
<dbReference type="EMBL" id="WDER01000044">
    <property type="protein sequence ID" value="KAB6081079.1"/>
    <property type="molecule type" value="Genomic_DNA"/>
</dbReference>